<gene>
    <name evidence="2" type="ORF">ACFQKB_44260</name>
</gene>
<feature type="domain" description="Hydantoinase/oxoprolinase N-terminal" evidence="1">
    <location>
        <begin position="4"/>
        <end position="168"/>
    </location>
</feature>
<dbReference type="InterPro" id="IPR045079">
    <property type="entry name" value="Oxoprolinase-like"/>
</dbReference>
<proteinExistence type="predicted"/>
<comment type="caution">
    <text evidence="2">The sequence shown here is derived from an EMBL/GenBank/DDBJ whole genome shotgun (WGS) entry which is preliminary data.</text>
</comment>
<dbReference type="PANTHER" id="PTHR11365">
    <property type="entry name" value="5-OXOPROLINASE RELATED"/>
    <property type="match status" value="1"/>
</dbReference>
<keyword evidence="3" id="KW-1185">Reference proteome</keyword>
<reference evidence="3" key="1">
    <citation type="journal article" date="2019" name="Int. J. Syst. Evol. Microbiol.">
        <title>The Global Catalogue of Microorganisms (GCM) 10K type strain sequencing project: providing services to taxonomists for standard genome sequencing and annotation.</title>
        <authorList>
            <consortium name="The Broad Institute Genomics Platform"/>
            <consortium name="The Broad Institute Genome Sequencing Center for Infectious Disease"/>
            <person name="Wu L."/>
            <person name="Ma J."/>
        </authorList>
    </citation>
    <scope>NUCLEOTIDE SEQUENCE [LARGE SCALE GENOMIC DNA]</scope>
    <source>
        <strain evidence="3">JCM 3369</strain>
    </source>
</reference>
<organism evidence="2 3">
    <name type="scientific">Actinomadura yumaensis</name>
    <dbReference type="NCBI Taxonomy" id="111807"/>
    <lineage>
        <taxon>Bacteria</taxon>
        <taxon>Bacillati</taxon>
        <taxon>Actinomycetota</taxon>
        <taxon>Actinomycetes</taxon>
        <taxon>Streptosporangiales</taxon>
        <taxon>Thermomonosporaceae</taxon>
        <taxon>Actinomadura</taxon>
    </lineage>
</organism>
<name>A0ABW2D0K5_9ACTN</name>
<accession>A0ABW2D0K5</accession>
<protein>
    <submittedName>
        <fullName evidence="2">Hydantoinase/oxoprolinase N-terminal domain-containing protein</fullName>
    </submittedName>
</protein>
<evidence type="ECO:0000313" key="3">
    <source>
        <dbReference type="Proteomes" id="UP001596380"/>
    </source>
</evidence>
<dbReference type="SUPFAM" id="SSF53067">
    <property type="entry name" value="Actin-like ATPase domain"/>
    <property type="match status" value="1"/>
</dbReference>
<evidence type="ECO:0000259" key="1">
    <source>
        <dbReference type="Pfam" id="PF05378"/>
    </source>
</evidence>
<dbReference type="EMBL" id="JBHSXS010000061">
    <property type="protein sequence ID" value="MFC6886843.1"/>
    <property type="molecule type" value="Genomic_DNA"/>
</dbReference>
<dbReference type="InterPro" id="IPR008040">
    <property type="entry name" value="Hydant_A_N"/>
</dbReference>
<dbReference type="Proteomes" id="UP001596380">
    <property type="component" value="Unassembled WGS sequence"/>
</dbReference>
<dbReference type="Pfam" id="PF05378">
    <property type="entry name" value="Hydant_A_N"/>
    <property type="match status" value="1"/>
</dbReference>
<sequence length="475" mass="47895">MIAGIDVGPTNTDAVLLDGTGAARATAKVPSAPDDPVAAVRAALRALPRTGEPVSRAAVGLRGPARAVVERRGLARVGVLRIGGNAARAVRPLYGWPPDLVDAVHAGSAIVEGGGGFGPGDWTALDEDAVARFAAGLAGRAGAVAITGVFAPVDGAQERRAAEIVRREMGEAHVSLSGELGPLGLLERENTAVLNGALHRLAGDLADGLRAALAEAFGPDLTVLVTRGDGSVMGLDHLRRHPGLGLGSSLASTLRGAAILTGRDGAVVADVGEHRIRVGALAGGYPQQAFGARIGGVPVGFWMPDLIRVPRSGPRTRAELAEAVDRMRPSADRLPLVLVGGGAGTFAEARAHDPSHPDGTGRSNGLLEVAGGLDGVGLPGVGEVLVPEHGGVAGAIGAAASPVGGQAERVVRVDTGTDLAAVLAEVREDARASAVRAGADPRRVTVSEVSRTPLPYLPGATLRLHARASGPAHLL</sequence>
<dbReference type="Gene3D" id="3.30.420.40">
    <property type="match status" value="1"/>
</dbReference>
<evidence type="ECO:0000313" key="2">
    <source>
        <dbReference type="EMBL" id="MFC6886843.1"/>
    </source>
</evidence>
<dbReference type="RefSeq" id="WP_160825579.1">
    <property type="nucleotide sequence ID" value="NZ_JBHSXE010000001.1"/>
</dbReference>
<dbReference type="InterPro" id="IPR043129">
    <property type="entry name" value="ATPase_NBD"/>
</dbReference>